<dbReference type="NCBIfam" id="TIGR02358">
    <property type="entry name" value="thia_cytX"/>
    <property type="match status" value="1"/>
</dbReference>
<dbReference type="GO" id="GO:0005886">
    <property type="term" value="C:plasma membrane"/>
    <property type="evidence" value="ECO:0007669"/>
    <property type="project" value="TreeGrafter"/>
</dbReference>
<feature type="transmembrane region" description="Helical" evidence="6">
    <location>
        <begin position="340"/>
        <end position="358"/>
    </location>
</feature>
<proteinExistence type="inferred from homology"/>
<feature type="transmembrane region" description="Helical" evidence="6">
    <location>
        <begin position="214"/>
        <end position="235"/>
    </location>
</feature>
<feature type="transmembrane region" description="Helical" evidence="6">
    <location>
        <begin position="311"/>
        <end position="333"/>
    </location>
</feature>
<feature type="transmembrane region" description="Helical" evidence="6">
    <location>
        <begin position="247"/>
        <end position="267"/>
    </location>
</feature>
<dbReference type="Gene3D" id="1.10.4160.10">
    <property type="entry name" value="Hydantoin permease"/>
    <property type="match status" value="1"/>
</dbReference>
<dbReference type="RefSeq" id="WP_013809403.1">
    <property type="nucleotide sequence ID" value="NC_015565.1"/>
</dbReference>
<dbReference type="KEGG" id="dca:Desca_0060"/>
<protein>
    <submittedName>
        <fullName evidence="7">Hydroxymethylpyrimidine transporter CytX</fullName>
    </submittedName>
</protein>
<feature type="transmembrane region" description="Helical" evidence="6">
    <location>
        <begin position="82"/>
        <end position="101"/>
    </location>
</feature>
<dbReference type="CDD" id="cd11484">
    <property type="entry name" value="SLC-NCS1sbd_CobB-like"/>
    <property type="match status" value="1"/>
</dbReference>
<dbReference type="GO" id="GO:0015209">
    <property type="term" value="F:cytosine transmembrane transporter activity"/>
    <property type="evidence" value="ECO:0007669"/>
    <property type="project" value="InterPro"/>
</dbReference>
<dbReference type="InterPro" id="IPR012732">
    <property type="entry name" value="Thia_CytX"/>
</dbReference>
<gene>
    <name evidence="7" type="ordered locus">Desca_0060</name>
</gene>
<dbReference type="eggNOG" id="COG1457">
    <property type="taxonomic scope" value="Bacteria"/>
</dbReference>
<sequence length="402" mass="43218" precursor="true">MSKTVGGISMFALWLGAAVSLAEVMTGSLLAPLGLQKGIIVILAGHLIGTLILAAVGVIGFREKKTAIESAKLSFGKYGSNMVAILNCIQLIGWTSIMLIQCSKSLQVVTQKLFGFNNFTVLTVLAGALVLIWTLSEHKGTHLINNLAVTLLFGLCVAMGLAVLKGQGVVPATGDMTLAAGLELSVVMPLSWIPLISDYTRSAKSGRGSFWGSFLGYFLGSSFMYIIGLASAIYTGSPDPIEILMKLNMGFVAVMIIILSTVTTTFLDVYSTVMSTTSVTQKFSRKTLIVVFTALSTGLALYFPMESYTDFLYMIGSVFAPVFTIVLLDYYILKKNYSQFSFNVPGLIAAAVGVYAYYQLAAFNLILGTSVPAMLVTGAVYLVLVTVSKYIRQHHQLAREDI</sequence>
<feature type="transmembrane region" description="Helical" evidence="6">
    <location>
        <begin position="38"/>
        <end position="61"/>
    </location>
</feature>
<comment type="subcellular location">
    <subcellularLocation>
        <location evidence="1">Membrane</location>
        <topology evidence="1">Multi-pass membrane protein</topology>
    </subcellularLocation>
</comment>
<evidence type="ECO:0000256" key="6">
    <source>
        <dbReference type="SAM" id="Phobius"/>
    </source>
</evidence>
<accession>F6B4E2</accession>
<keyword evidence="8" id="KW-1185">Reference proteome</keyword>
<dbReference type="InterPro" id="IPR030191">
    <property type="entry name" value="CodB"/>
</dbReference>
<dbReference type="HOGENOM" id="CLU_048240_1_0_9"/>
<evidence type="ECO:0000256" key="2">
    <source>
        <dbReference type="ARBA" id="ARBA00008974"/>
    </source>
</evidence>
<feature type="transmembrane region" description="Helical" evidence="6">
    <location>
        <begin position="176"/>
        <end position="193"/>
    </location>
</feature>
<reference evidence="7 8" key="1">
    <citation type="submission" date="2011-05" db="EMBL/GenBank/DDBJ databases">
        <title>Complete sequence of Desulfotomaculum carboxydivorans CO-1-SRB.</title>
        <authorList>
            <consortium name="US DOE Joint Genome Institute"/>
            <person name="Lucas S."/>
            <person name="Han J."/>
            <person name="Lapidus A."/>
            <person name="Cheng J.-F."/>
            <person name="Goodwin L."/>
            <person name="Pitluck S."/>
            <person name="Peters L."/>
            <person name="Mikhailova N."/>
            <person name="Lu M."/>
            <person name="Han C."/>
            <person name="Tapia R."/>
            <person name="Land M."/>
            <person name="Hauser L."/>
            <person name="Kyrpides N."/>
            <person name="Ivanova N."/>
            <person name="Pagani I."/>
            <person name="Stams A."/>
            <person name="Plugge C."/>
            <person name="Muyzer G."/>
            <person name="Kuever J."/>
            <person name="Parshina S."/>
            <person name="Ivanova A."/>
            <person name="Nazina T."/>
            <person name="Woyke T."/>
        </authorList>
    </citation>
    <scope>NUCLEOTIDE SEQUENCE [LARGE SCALE GENOMIC DNA]</scope>
    <source>
        <strain evidence="8">DSM 14880 / VKM B-2319 / CO-1-SRB</strain>
    </source>
</reference>
<dbReference type="Proteomes" id="UP000009226">
    <property type="component" value="Chromosome"/>
</dbReference>
<feature type="transmembrane region" description="Helical" evidence="6">
    <location>
        <begin position="113"/>
        <end position="135"/>
    </location>
</feature>
<dbReference type="STRING" id="868595.Desca_0060"/>
<evidence type="ECO:0000256" key="5">
    <source>
        <dbReference type="ARBA" id="ARBA00023136"/>
    </source>
</evidence>
<keyword evidence="4 6" id="KW-1133">Transmembrane helix</keyword>
<evidence type="ECO:0000313" key="8">
    <source>
        <dbReference type="Proteomes" id="UP000009226"/>
    </source>
</evidence>
<dbReference type="InterPro" id="IPR001248">
    <property type="entry name" value="Pur-cyt_permease"/>
</dbReference>
<feature type="transmembrane region" description="Helical" evidence="6">
    <location>
        <begin position="364"/>
        <end position="387"/>
    </location>
</feature>
<feature type="transmembrane region" description="Helical" evidence="6">
    <location>
        <begin position="288"/>
        <end position="305"/>
    </location>
</feature>
<dbReference type="Pfam" id="PF02133">
    <property type="entry name" value="Transp_cyt_pur"/>
    <property type="match status" value="1"/>
</dbReference>
<evidence type="ECO:0000313" key="7">
    <source>
        <dbReference type="EMBL" id="AEF92965.1"/>
    </source>
</evidence>
<feature type="transmembrane region" description="Helical" evidence="6">
    <location>
        <begin position="147"/>
        <end position="164"/>
    </location>
</feature>
<evidence type="ECO:0000256" key="4">
    <source>
        <dbReference type="ARBA" id="ARBA00022989"/>
    </source>
</evidence>
<comment type="similarity">
    <text evidence="2">Belongs to the purine-cytosine permease (2.A.39) family.</text>
</comment>
<name>F6B4E2_DESCC</name>
<evidence type="ECO:0000256" key="1">
    <source>
        <dbReference type="ARBA" id="ARBA00004141"/>
    </source>
</evidence>
<evidence type="ECO:0000256" key="3">
    <source>
        <dbReference type="ARBA" id="ARBA00022692"/>
    </source>
</evidence>
<organism evidence="7 8">
    <name type="scientific">Desulfotomaculum nigrificans (strain DSM 14880 / VKM B-2319 / CO-1-SRB)</name>
    <name type="common">Desulfotomaculum carboxydivorans</name>
    <dbReference type="NCBI Taxonomy" id="868595"/>
    <lineage>
        <taxon>Bacteria</taxon>
        <taxon>Bacillati</taxon>
        <taxon>Bacillota</taxon>
        <taxon>Clostridia</taxon>
        <taxon>Eubacteriales</taxon>
        <taxon>Desulfotomaculaceae</taxon>
        <taxon>Desulfotomaculum</taxon>
    </lineage>
</organism>
<dbReference type="PANTHER" id="PTHR30569:SF0">
    <property type="entry name" value="CYTOSINE PERMEASE"/>
    <property type="match status" value="1"/>
</dbReference>
<dbReference type="PANTHER" id="PTHR30569">
    <property type="entry name" value="CYTOSINE TRANSPORTER CODB"/>
    <property type="match status" value="1"/>
</dbReference>
<keyword evidence="3 6" id="KW-0812">Transmembrane</keyword>
<dbReference type="AlphaFoldDB" id="F6B4E2"/>
<dbReference type="EMBL" id="CP002736">
    <property type="protein sequence ID" value="AEF92965.1"/>
    <property type="molecule type" value="Genomic_DNA"/>
</dbReference>
<keyword evidence="5 6" id="KW-0472">Membrane</keyword>